<organism evidence="1 2">
    <name type="scientific">Catharanthus roseus</name>
    <name type="common">Madagascar periwinkle</name>
    <name type="synonym">Vinca rosea</name>
    <dbReference type="NCBI Taxonomy" id="4058"/>
    <lineage>
        <taxon>Eukaryota</taxon>
        <taxon>Viridiplantae</taxon>
        <taxon>Streptophyta</taxon>
        <taxon>Embryophyta</taxon>
        <taxon>Tracheophyta</taxon>
        <taxon>Spermatophyta</taxon>
        <taxon>Magnoliopsida</taxon>
        <taxon>eudicotyledons</taxon>
        <taxon>Gunneridae</taxon>
        <taxon>Pentapetalae</taxon>
        <taxon>asterids</taxon>
        <taxon>lamiids</taxon>
        <taxon>Gentianales</taxon>
        <taxon>Apocynaceae</taxon>
        <taxon>Rauvolfioideae</taxon>
        <taxon>Vinceae</taxon>
        <taxon>Catharanthinae</taxon>
        <taxon>Catharanthus</taxon>
    </lineage>
</organism>
<sequence>MVRPGGRRCDDDLGLVMDRTNRVHGHTVTVLSRGTRGRHSTSNLPATPTSLVPGFHHGIGAPGTCTQPPIITFRSQPPLQQYMSYTPVSYEAYRSAHLPSHPPDTIYDPYLHAPTIRPCIPYRSAAQEPILEFSGHPRQIGVEFFYQMVGTAPHDSSCSIHGYSHADFGVSSSEPYIGRPADMVCEGDRGLGEEHDKVRSLHIKGETDEGGDDDGNGGNDDQEEGEDAGNEEQPVPMAHVAPASGSDGRLLHGKRKGLTGSFMSIMNKISGSRNKRPDVAREVLTPTQKKKKVKASDWEQIGPADRGPIDPELIPSYGGYVAGPIRRAQDHGSLKCRSS</sequence>
<reference evidence="2" key="1">
    <citation type="journal article" date="2023" name="Nat. Plants">
        <title>Single-cell RNA sequencing provides a high-resolution roadmap for understanding the multicellular compartmentation of specialized metabolism.</title>
        <authorList>
            <person name="Sun S."/>
            <person name="Shen X."/>
            <person name="Li Y."/>
            <person name="Li Y."/>
            <person name="Wang S."/>
            <person name="Li R."/>
            <person name="Zhang H."/>
            <person name="Shen G."/>
            <person name="Guo B."/>
            <person name="Wei J."/>
            <person name="Xu J."/>
            <person name="St-Pierre B."/>
            <person name="Chen S."/>
            <person name="Sun C."/>
        </authorList>
    </citation>
    <scope>NUCLEOTIDE SEQUENCE [LARGE SCALE GENOMIC DNA]</scope>
</reference>
<protein>
    <submittedName>
        <fullName evidence="1">Uncharacterized protein</fullName>
    </submittedName>
</protein>
<keyword evidence="2" id="KW-1185">Reference proteome</keyword>
<gene>
    <name evidence="1" type="ORF">M9H77_08399</name>
</gene>
<proteinExistence type="predicted"/>
<dbReference type="Proteomes" id="UP001060085">
    <property type="component" value="Linkage Group LG02"/>
</dbReference>
<name>A0ACC0BXP7_CATRO</name>
<comment type="caution">
    <text evidence="1">The sequence shown here is derived from an EMBL/GenBank/DDBJ whole genome shotgun (WGS) entry which is preliminary data.</text>
</comment>
<dbReference type="EMBL" id="CM044702">
    <property type="protein sequence ID" value="KAI5677449.1"/>
    <property type="molecule type" value="Genomic_DNA"/>
</dbReference>
<accession>A0ACC0BXP7</accession>
<evidence type="ECO:0000313" key="1">
    <source>
        <dbReference type="EMBL" id="KAI5677449.1"/>
    </source>
</evidence>
<evidence type="ECO:0000313" key="2">
    <source>
        <dbReference type="Proteomes" id="UP001060085"/>
    </source>
</evidence>